<reference evidence="1 2" key="1">
    <citation type="submission" date="2014-04" db="EMBL/GenBank/DDBJ databases">
        <authorList>
            <consortium name="DOE Joint Genome Institute"/>
            <person name="Kuo A."/>
            <person name="Tarkka M."/>
            <person name="Buscot F."/>
            <person name="Kohler A."/>
            <person name="Nagy L.G."/>
            <person name="Floudas D."/>
            <person name="Copeland A."/>
            <person name="Barry K.W."/>
            <person name="Cichocki N."/>
            <person name="Veneault-Fourrey C."/>
            <person name="LaButti K."/>
            <person name="Lindquist E.A."/>
            <person name="Lipzen A."/>
            <person name="Lundell T."/>
            <person name="Morin E."/>
            <person name="Murat C."/>
            <person name="Sun H."/>
            <person name="Tunlid A."/>
            <person name="Henrissat B."/>
            <person name="Grigoriev I.V."/>
            <person name="Hibbett D.S."/>
            <person name="Martin F."/>
            <person name="Nordberg H.P."/>
            <person name="Cantor M.N."/>
            <person name="Hua S.X."/>
        </authorList>
    </citation>
    <scope>NUCLEOTIDE SEQUENCE [LARGE SCALE GENOMIC DNA]</scope>
    <source>
        <strain evidence="1 2">F 1598</strain>
    </source>
</reference>
<gene>
    <name evidence="1" type="ORF">PILCRDRAFT_811307</name>
</gene>
<dbReference type="Proteomes" id="UP000054166">
    <property type="component" value="Unassembled WGS sequence"/>
</dbReference>
<dbReference type="InParanoid" id="A0A0C3BW90"/>
<sequence length="52" mass="5733">MAACRAHGNSTETQWRGMANNCTIQVSVNPIVYIDHYYLVNGDGLFSATLQT</sequence>
<proteinExistence type="predicted"/>
<keyword evidence="2" id="KW-1185">Reference proteome</keyword>
<protein>
    <submittedName>
        <fullName evidence="1">Uncharacterized protein</fullName>
    </submittedName>
</protein>
<evidence type="ECO:0000313" key="2">
    <source>
        <dbReference type="Proteomes" id="UP000054166"/>
    </source>
</evidence>
<organism evidence="1 2">
    <name type="scientific">Piloderma croceum (strain F 1598)</name>
    <dbReference type="NCBI Taxonomy" id="765440"/>
    <lineage>
        <taxon>Eukaryota</taxon>
        <taxon>Fungi</taxon>
        <taxon>Dikarya</taxon>
        <taxon>Basidiomycota</taxon>
        <taxon>Agaricomycotina</taxon>
        <taxon>Agaricomycetes</taxon>
        <taxon>Agaricomycetidae</taxon>
        <taxon>Atheliales</taxon>
        <taxon>Atheliaceae</taxon>
        <taxon>Piloderma</taxon>
    </lineage>
</organism>
<reference evidence="2" key="2">
    <citation type="submission" date="2015-01" db="EMBL/GenBank/DDBJ databases">
        <title>Evolutionary Origins and Diversification of the Mycorrhizal Mutualists.</title>
        <authorList>
            <consortium name="DOE Joint Genome Institute"/>
            <consortium name="Mycorrhizal Genomics Consortium"/>
            <person name="Kohler A."/>
            <person name="Kuo A."/>
            <person name="Nagy L.G."/>
            <person name="Floudas D."/>
            <person name="Copeland A."/>
            <person name="Barry K.W."/>
            <person name="Cichocki N."/>
            <person name="Veneault-Fourrey C."/>
            <person name="LaButti K."/>
            <person name="Lindquist E.A."/>
            <person name="Lipzen A."/>
            <person name="Lundell T."/>
            <person name="Morin E."/>
            <person name="Murat C."/>
            <person name="Riley R."/>
            <person name="Ohm R."/>
            <person name="Sun H."/>
            <person name="Tunlid A."/>
            <person name="Henrissat B."/>
            <person name="Grigoriev I.V."/>
            <person name="Hibbett D.S."/>
            <person name="Martin F."/>
        </authorList>
    </citation>
    <scope>NUCLEOTIDE SEQUENCE [LARGE SCALE GENOMIC DNA]</scope>
    <source>
        <strain evidence="2">F 1598</strain>
    </source>
</reference>
<evidence type="ECO:0000313" key="1">
    <source>
        <dbReference type="EMBL" id="KIM90818.1"/>
    </source>
</evidence>
<dbReference type="EMBL" id="KN832972">
    <property type="protein sequence ID" value="KIM90818.1"/>
    <property type="molecule type" value="Genomic_DNA"/>
</dbReference>
<accession>A0A0C3BW90</accession>
<dbReference type="HOGENOM" id="CLU_3088005_0_0_1"/>
<name>A0A0C3BW90_PILCF</name>
<dbReference type="AlphaFoldDB" id="A0A0C3BW90"/>